<dbReference type="EMBL" id="JAGTXO010000010">
    <property type="protein sequence ID" value="KAG8465292.1"/>
    <property type="molecule type" value="Genomic_DNA"/>
</dbReference>
<reference evidence="2" key="1">
    <citation type="submission" date="2021-05" db="EMBL/GenBank/DDBJ databases">
        <title>The genome of the haptophyte Pavlova lutheri (Diacronema luteri, Pavlovales) - a model for lipid biosynthesis in eukaryotic algae.</title>
        <authorList>
            <person name="Hulatt C.J."/>
            <person name="Posewitz M.C."/>
        </authorList>
    </citation>
    <scope>NUCLEOTIDE SEQUENCE</scope>
    <source>
        <strain evidence="2">NIVA-4/92</strain>
    </source>
</reference>
<evidence type="ECO:0000256" key="1">
    <source>
        <dbReference type="SAM" id="SignalP"/>
    </source>
</evidence>
<comment type="caution">
    <text evidence="2">The sequence shown here is derived from an EMBL/GenBank/DDBJ whole genome shotgun (WGS) entry which is preliminary data.</text>
</comment>
<evidence type="ECO:0008006" key="4">
    <source>
        <dbReference type="Google" id="ProtNLM"/>
    </source>
</evidence>
<evidence type="ECO:0000313" key="3">
    <source>
        <dbReference type="Proteomes" id="UP000751190"/>
    </source>
</evidence>
<accession>A0A8J6C8C9</accession>
<dbReference type="AlphaFoldDB" id="A0A8J6C8C9"/>
<evidence type="ECO:0000313" key="2">
    <source>
        <dbReference type="EMBL" id="KAG8465292.1"/>
    </source>
</evidence>
<name>A0A8J6C8C9_DIALT</name>
<dbReference type="Proteomes" id="UP000751190">
    <property type="component" value="Unassembled WGS sequence"/>
</dbReference>
<keyword evidence="1" id="KW-0732">Signal</keyword>
<dbReference type="OrthoDB" id="10383836at2759"/>
<feature type="signal peptide" evidence="1">
    <location>
        <begin position="1"/>
        <end position="19"/>
    </location>
</feature>
<proteinExistence type="predicted"/>
<keyword evidence="3" id="KW-1185">Reference proteome</keyword>
<gene>
    <name evidence="2" type="ORF">KFE25_002599</name>
</gene>
<protein>
    <recommendedName>
        <fullName evidence="4">Plastid lipid-associated protein/fibrillin conserved domain-containing protein</fullName>
    </recommendedName>
</protein>
<feature type="chain" id="PRO_5035159944" description="Plastid lipid-associated protein/fibrillin conserved domain-containing protein" evidence="1">
    <location>
        <begin position="20"/>
        <end position="165"/>
    </location>
</feature>
<sequence>MAAARCVILACVGLGGASGFGVARSAVLRRAAGHGHRARARMNELVVDLGEGYGRVGADFKPMFDGSSFVVVRYTVPFDLNIEPRDGGLIVVTKTDDKLQEGDVVRATSTFSMRMESSFGLLPAAKKTKALFDVTGKEWDQVVQAFKENRKSVTNDVVLIVERKA</sequence>
<organism evidence="2 3">
    <name type="scientific">Diacronema lutheri</name>
    <name type="common">Unicellular marine alga</name>
    <name type="synonym">Monochrysis lutheri</name>
    <dbReference type="NCBI Taxonomy" id="2081491"/>
    <lineage>
        <taxon>Eukaryota</taxon>
        <taxon>Haptista</taxon>
        <taxon>Haptophyta</taxon>
        <taxon>Pavlovophyceae</taxon>
        <taxon>Pavlovales</taxon>
        <taxon>Pavlovaceae</taxon>
        <taxon>Diacronema</taxon>
    </lineage>
</organism>